<dbReference type="Gene3D" id="3.40.50.1240">
    <property type="entry name" value="Phosphoglycerate mutase-like"/>
    <property type="match status" value="1"/>
</dbReference>
<organism evidence="3 4">
    <name type="scientific">Bifidobacterium callitrichos DSM 23973</name>
    <dbReference type="NCBI Taxonomy" id="1437609"/>
    <lineage>
        <taxon>Bacteria</taxon>
        <taxon>Bacillati</taxon>
        <taxon>Actinomycetota</taxon>
        <taxon>Actinomycetes</taxon>
        <taxon>Bifidobacteriales</taxon>
        <taxon>Bifidobacteriaceae</taxon>
        <taxon>Bifidobacterium</taxon>
    </lineage>
</organism>
<evidence type="ECO:0000313" key="4">
    <source>
        <dbReference type="Proteomes" id="UP000029072"/>
    </source>
</evidence>
<dbReference type="RefSeq" id="WP_043167675.1">
    <property type="nucleotide sequence ID" value="NZ_JDUV01000033.1"/>
</dbReference>
<dbReference type="InterPro" id="IPR029033">
    <property type="entry name" value="His_PPase_superfam"/>
</dbReference>
<evidence type="ECO:0000256" key="2">
    <source>
        <dbReference type="PIRSR" id="PIRSR613078-2"/>
    </source>
</evidence>
<comment type="caution">
    <text evidence="3">The sequence shown here is derived from an EMBL/GenBank/DDBJ whole genome shotgun (WGS) entry which is preliminary data.</text>
</comment>
<evidence type="ECO:0000256" key="1">
    <source>
        <dbReference type="PIRSR" id="PIRSR613078-1"/>
    </source>
</evidence>
<dbReference type="Proteomes" id="UP000029072">
    <property type="component" value="Unassembled WGS sequence"/>
</dbReference>
<proteinExistence type="predicted"/>
<dbReference type="AlphaFoldDB" id="A0A087ACM9"/>
<dbReference type="Pfam" id="PF00300">
    <property type="entry name" value="His_Phos_1"/>
    <property type="match status" value="1"/>
</dbReference>
<accession>A0A087ACM9</accession>
<feature type="binding site" evidence="2">
    <location>
        <begin position="11"/>
        <end position="18"/>
    </location>
    <ligand>
        <name>substrate</name>
    </ligand>
</feature>
<dbReference type="PANTHER" id="PTHR48100:SF1">
    <property type="entry name" value="HISTIDINE PHOSPHATASE FAMILY PROTEIN-RELATED"/>
    <property type="match status" value="1"/>
</dbReference>
<dbReference type="OrthoDB" id="4697614at2"/>
<dbReference type="CDD" id="cd07067">
    <property type="entry name" value="HP_PGM_like"/>
    <property type="match status" value="1"/>
</dbReference>
<gene>
    <name evidence="3" type="ORF">BCAL_0123</name>
</gene>
<feature type="binding site" evidence="2">
    <location>
        <position position="69"/>
    </location>
    <ligand>
        <name>substrate</name>
    </ligand>
</feature>
<sequence length="235" mass="26449">MKHVRSIFLVRHGRTSYNAAHKLQGQVDIPLDAVGRWQVAQTAAWLKAVYVDQRPETSSRLIVCSDLSRAHATAQAFADVLGGVEAGVEVHDDTRVRERSFGDWDGHAVAELAERYPEDFRSWRLHQGGELKYGAEPKEHVGSRGVEALSYWSTLAGDDTDLFVFSHGAWIAQTLQTLLGVNEVDPTFSTFTAMRNAHWVRLDPMDLPDGSVRWRLTDYNHGPAVADTPEWERER</sequence>
<feature type="active site" description="Tele-phosphohistidine intermediate" evidence="1">
    <location>
        <position position="12"/>
    </location>
</feature>
<reference evidence="3 4" key="1">
    <citation type="submission" date="2014-03" db="EMBL/GenBank/DDBJ databases">
        <title>Genomics of Bifidobacteria.</title>
        <authorList>
            <person name="Ventura M."/>
            <person name="Milani C."/>
            <person name="Lugli G.A."/>
        </authorList>
    </citation>
    <scope>NUCLEOTIDE SEQUENCE [LARGE SCALE GENOMIC DNA]</scope>
    <source>
        <strain evidence="3 4">DSM 23973</strain>
    </source>
</reference>
<name>A0A087ACM9_9BIFI</name>
<dbReference type="GO" id="GO:0005737">
    <property type="term" value="C:cytoplasm"/>
    <property type="evidence" value="ECO:0007669"/>
    <property type="project" value="TreeGrafter"/>
</dbReference>
<dbReference type="STRING" id="1437609.BCAL_0123"/>
<dbReference type="EMBL" id="JGYS01000001">
    <property type="protein sequence ID" value="KFI56529.1"/>
    <property type="molecule type" value="Genomic_DNA"/>
</dbReference>
<feature type="active site" description="Proton donor/acceptor" evidence="1">
    <location>
        <position position="98"/>
    </location>
</feature>
<evidence type="ECO:0000313" key="3">
    <source>
        <dbReference type="EMBL" id="KFI56529.1"/>
    </source>
</evidence>
<dbReference type="GO" id="GO:0016791">
    <property type="term" value="F:phosphatase activity"/>
    <property type="evidence" value="ECO:0007669"/>
    <property type="project" value="TreeGrafter"/>
</dbReference>
<protein>
    <submittedName>
        <fullName evidence="3">Phosphoglycerate mutase family protein</fullName>
    </submittedName>
</protein>
<dbReference type="PANTHER" id="PTHR48100">
    <property type="entry name" value="BROAD-SPECIFICITY PHOSPHATASE YOR283W-RELATED"/>
    <property type="match status" value="1"/>
</dbReference>
<dbReference type="eggNOG" id="COG0406">
    <property type="taxonomic scope" value="Bacteria"/>
</dbReference>
<dbReference type="SMART" id="SM00855">
    <property type="entry name" value="PGAM"/>
    <property type="match status" value="1"/>
</dbReference>
<dbReference type="InterPro" id="IPR050275">
    <property type="entry name" value="PGM_Phosphatase"/>
</dbReference>
<dbReference type="InterPro" id="IPR013078">
    <property type="entry name" value="His_Pase_superF_clade-1"/>
</dbReference>
<dbReference type="SUPFAM" id="SSF53254">
    <property type="entry name" value="Phosphoglycerate mutase-like"/>
    <property type="match status" value="1"/>
</dbReference>